<keyword evidence="1" id="KW-0694">RNA-binding</keyword>
<accession>A0A0B6ZFP5</accession>
<dbReference type="PROSITE" id="PS50084">
    <property type="entry name" value="KH_TYPE_1"/>
    <property type="match status" value="1"/>
</dbReference>
<dbReference type="InterPro" id="IPR004087">
    <property type="entry name" value="KH_dom"/>
</dbReference>
<dbReference type="SMART" id="SM00322">
    <property type="entry name" value="KH"/>
    <property type="match status" value="1"/>
</dbReference>
<feature type="domain" description="K Homology" evidence="3">
    <location>
        <begin position="4"/>
        <end position="75"/>
    </location>
</feature>
<protein>
    <recommendedName>
        <fullName evidence="3">K Homology domain-containing protein</fullName>
    </recommendedName>
</protein>
<evidence type="ECO:0000256" key="1">
    <source>
        <dbReference type="PROSITE-ProRule" id="PRU00117"/>
    </source>
</evidence>
<evidence type="ECO:0000259" key="3">
    <source>
        <dbReference type="SMART" id="SM00322"/>
    </source>
</evidence>
<dbReference type="AlphaFoldDB" id="A0A0B6ZFP5"/>
<name>A0A0B6ZFP5_9EUPU</name>
<dbReference type="Pfam" id="PF00013">
    <property type="entry name" value="KH_1"/>
    <property type="match status" value="1"/>
</dbReference>
<dbReference type="GO" id="GO:0003723">
    <property type="term" value="F:RNA binding"/>
    <property type="evidence" value="ECO:0007669"/>
    <property type="project" value="UniProtKB-UniRule"/>
</dbReference>
<dbReference type="Gene3D" id="3.30.1370.10">
    <property type="entry name" value="K Homology domain, type 1"/>
    <property type="match status" value="1"/>
</dbReference>
<feature type="region of interest" description="Disordered" evidence="2">
    <location>
        <begin position="78"/>
        <end position="160"/>
    </location>
</feature>
<evidence type="ECO:0000313" key="4">
    <source>
        <dbReference type="EMBL" id="CEK66661.1"/>
    </source>
</evidence>
<feature type="non-terminal residue" evidence="4">
    <location>
        <position position="160"/>
    </location>
</feature>
<evidence type="ECO:0000256" key="2">
    <source>
        <dbReference type="SAM" id="MobiDB-lite"/>
    </source>
</evidence>
<sequence>MSERIIEEVVAVPEHLVERIVGENGVGLERVARYSGANVTLESSMDVREQIRYLVISGYQKQINLAKKLLNDSIVEERLSPTNGWTQKSEVDSPRERSLTPVEFSKEVTRVQDDMQNQKRKSSSLRDLRQDSISQSLQTEFMNPHLPPEPAPELPQEDEA</sequence>
<dbReference type="InterPro" id="IPR036612">
    <property type="entry name" value="KH_dom_type_1_sf"/>
</dbReference>
<dbReference type="EMBL" id="HACG01019796">
    <property type="protein sequence ID" value="CEK66661.1"/>
    <property type="molecule type" value="Transcribed_RNA"/>
</dbReference>
<proteinExistence type="predicted"/>
<organism evidence="4">
    <name type="scientific">Arion vulgaris</name>
    <dbReference type="NCBI Taxonomy" id="1028688"/>
    <lineage>
        <taxon>Eukaryota</taxon>
        <taxon>Metazoa</taxon>
        <taxon>Spiralia</taxon>
        <taxon>Lophotrochozoa</taxon>
        <taxon>Mollusca</taxon>
        <taxon>Gastropoda</taxon>
        <taxon>Heterobranchia</taxon>
        <taxon>Euthyneura</taxon>
        <taxon>Panpulmonata</taxon>
        <taxon>Eupulmonata</taxon>
        <taxon>Stylommatophora</taxon>
        <taxon>Helicina</taxon>
        <taxon>Arionoidea</taxon>
        <taxon>Arionidae</taxon>
        <taxon>Arion</taxon>
    </lineage>
</organism>
<gene>
    <name evidence="4" type="primary">ORF59677</name>
</gene>
<dbReference type="SUPFAM" id="SSF54791">
    <property type="entry name" value="Eukaryotic type KH-domain (KH-domain type I)"/>
    <property type="match status" value="1"/>
</dbReference>
<feature type="compositionally biased region" description="Basic and acidic residues" evidence="2">
    <location>
        <begin position="89"/>
        <end position="117"/>
    </location>
</feature>
<dbReference type="InterPro" id="IPR004088">
    <property type="entry name" value="KH_dom_type_1"/>
</dbReference>
<reference evidence="4" key="1">
    <citation type="submission" date="2014-12" db="EMBL/GenBank/DDBJ databases">
        <title>Insight into the proteome of Arion vulgaris.</title>
        <authorList>
            <person name="Aradska J."/>
            <person name="Bulat T."/>
            <person name="Smidak R."/>
            <person name="Sarate P."/>
            <person name="Gangsoo J."/>
            <person name="Sialana F."/>
            <person name="Bilban M."/>
            <person name="Lubec G."/>
        </authorList>
    </citation>
    <scope>NUCLEOTIDE SEQUENCE</scope>
    <source>
        <tissue evidence="4">Skin</tissue>
    </source>
</reference>
<feature type="compositionally biased region" description="Polar residues" evidence="2">
    <location>
        <begin position="131"/>
        <end position="141"/>
    </location>
</feature>